<name>A0ACC1RP32_9HYPO</name>
<dbReference type="EMBL" id="JANRMS010002528">
    <property type="protein sequence ID" value="KAJ3522063.1"/>
    <property type="molecule type" value="Genomic_DNA"/>
</dbReference>
<comment type="caution">
    <text evidence="1">The sequence shown here is derived from an EMBL/GenBank/DDBJ whole genome shotgun (WGS) entry which is preliminary data.</text>
</comment>
<proteinExistence type="predicted"/>
<reference evidence="1" key="1">
    <citation type="submission" date="2022-08" db="EMBL/GenBank/DDBJ databases">
        <title>Genome Sequence of Fusarium decemcellulare.</title>
        <authorList>
            <person name="Buettner E."/>
        </authorList>
    </citation>
    <scope>NUCLEOTIDE SEQUENCE</scope>
    <source>
        <strain evidence="1">Babe19</strain>
    </source>
</reference>
<sequence>MAANRPRYDDTGPFASLTHQLVCGGPGPQEHDFRMRDTDVTLVVEADSRTLRLLHLQNVRTDTIAEARAAVDDFLDQLDATDHPKRIERTVFENFDKVRQGLRNIVSLARGEVENLRDELELADGSPKRVTDTAPDDLDEGDPHPQDNNPVAIVWAACEDFLEKLDLIDDSHEPRKREAHTTQEAFDKSHNKICRYMKAQAEKRGFVFEWYDGTYPRDTFRDTYSDIMYDVYFRKDGSWSEHSGTRRLSL</sequence>
<gene>
    <name evidence="1" type="ORF">NM208_g13018</name>
</gene>
<keyword evidence="2" id="KW-1185">Reference proteome</keyword>
<evidence type="ECO:0000313" key="2">
    <source>
        <dbReference type="Proteomes" id="UP001148629"/>
    </source>
</evidence>
<accession>A0ACC1RP32</accession>
<evidence type="ECO:0000313" key="1">
    <source>
        <dbReference type="EMBL" id="KAJ3522063.1"/>
    </source>
</evidence>
<organism evidence="1 2">
    <name type="scientific">Fusarium decemcellulare</name>
    <dbReference type="NCBI Taxonomy" id="57161"/>
    <lineage>
        <taxon>Eukaryota</taxon>
        <taxon>Fungi</taxon>
        <taxon>Dikarya</taxon>
        <taxon>Ascomycota</taxon>
        <taxon>Pezizomycotina</taxon>
        <taxon>Sordariomycetes</taxon>
        <taxon>Hypocreomycetidae</taxon>
        <taxon>Hypocreales</taxon>
        <taxon>Nectriaceae</taxon>
        <taxon>Fusarium</taxon>
        <taxon>Fusarium decemcellulare species complex</taxon>
    </lineage>
</organism>
<protein>
    <submittedName>
        <fullName evidence="1">Uncharacterized protein</fullName>
    </submittedName>
</protein>
<dbReference type="Proteomes" id="UP001148629">
    <property type="component" value="Unassembled WGS sequence"/>
</dbReference>